<dbReference type="Proteomes" id="UP000186559">
    <property type="component" value="Chromosome"/>
</dbReference>
<keyword evidence="7" id="KW-1185">Reference proteome</keyword>
<organism evidence="6 7">
    <name type="scientific">Salipiger profundus</name>
    <dbReference type="NCBI Taxonomy" id="1229727"/>
    <lineage>
        <taxon>Bacteria</taxon>
        <taxon>Pseudomonadati</taxon>
        <taxon>Pseudomonadota</taxon>
        <taxon>Alphaproteobacteria</taxon>
        <taxon>Rhodobacterales</taxon>
        <taxon>Roseobacteraceae</taxon>
        <taxon>Salipiger</taxon>
    </lineage>
</organism>
<dbReference type="EC" id="3.1.1.-" evidence="4"/>
<evidence type="ECO:0000313" key="7">
    <source>
        <dbReference type="Proteomes" id="UP000186559"/>
    </source>
</evidence>
<accession>A0A1U7D969</accession>
<dbReference type="KEGG" id="tpro:Ga0080559_TMP3856"/>
<comment type="similarity">
    <text evidence="1 4">Belongs to the type-B carboxylesterase/lipase family.</text>
</comment>
<dbReference type="InterPro" id="IPR029058">
    <property type="entry name" value="AB_hydrolase_fold"/>
</dbReference>
<evidence type="ECO:0000256" key="2">
    <source>
        <dbReference type="ARBA" id="ARBA00022801"/>
    </source>
</evidence>
<reference evidence="6 7" key="1">
    <citation type="submission" date="2016-03" db="EMBL/GenBank/DDBJ databases">
        <title>Deep-sea bacteria in the southern Pacific.</title>
        <authorList>
            <person name="Tang K."/>
        </authorList>
    </citation>
    <scope>NUCLEOTIDE SEQUENCE [LARGE SCALE GENOMIC DNA]</scope>
    <source>
        <strain evidence="6 7">JLT2016</strain>
    </source>
</reference>
<evidence type="ECO:0000256" key="1">
    <source>
        <dbReference type="ARBA" id="ARBA00005964"/>
    </source>
</evidence>
<keyword evidence="2 4" id="KW-0378">Hydrolase</keyword>
<dbReference type="PROSITE" id="PS51318">
    <property type="entry name" value="TAT"/>
    <property type="match status" value="1"/>
</dbReference>
<dbReference type="AlphaFoldDB" id="A0A1U7D969"/>
<dbReference type="OrthoDB" id="9775851at2"/>
<dbReference type="InterPro" id="IPR019826">
    <property type="entry name" value="Carboxylesterase_B_AS"/>
</dbReference>
<dbReference type="GO" id="GO:0004104">
    <property type="term" value="F:cholinesterase activity"/>
    <property type="evidence" value="ECO:0007669"/>
    <property type="project" value="InterPro"/>
</dbReference>
<gene>
    <name evidence="6" type="ORF">Ga0080559_TMP3856</name>
</gene>
<dbReference type="InterPro" id="IPR006311">
    <property type="entry name" value="TAT_signal"/>
</dbReference>
<name>A0A1U7D969_9RHOB</name>
<evidence type="ECO:0000313" key="6">
    <source>
        <dbReference type="EMBL" id="APX24652.1"/>
    </source>
</evidence>
<evidence type="ECO:0000256" key="3">
    <source>
        <dbReference type="PIRSR" id="PIRSR600997-1"/>
    </source>
</evidence>
<dbReference type="RefSeq" id="WP_083697858.1">
    <property type="nucleotide sequence ID" value="NZ_BMEW01000001.1"/>
</dbReference>
<feature type="active site" description="Charge relay system" evidence="3">
    <location>
        <position position="460"/>
    </location>
</feature>
<feature type="active site" description="Acyl-ester intermediate" evidence="3">
    <location>
        <position position="233"/>
    </location>
</feature>
<feature type="active site" description="Charge relay system" evidence="3">
    <location>
        <position position="360"/>
    </location>
</feature>
<feature type="domain" description="Carboxylesterase type B" evidence="5">
    <location>
        <begin position="38"/>
        <end position="532"/>
    </location>
</feature>
<dbReference type="SUPFAM" id="SSF53474">
    <property type="entry name" value="alpha/beta-Hydrolases"/>
    <property type="match status" value="1"/>
</dbReference>
<proteinExistence type="inferred from homology"/>
<dbReference type="PRINTS" id="PR00878">
    <property type="entry name" value="CHOLNESTRASE"/>
</dbReference>
<sequence length="557" mass="59515">MKPVTSDFRPSRRAMLAGTGAALTLAALPIRLRAQSAAPLVDTVSGAVQGVAENGVARFLGIPYAQSIAGENRFLPPQPVAPWTDPYVADRHADTAPQGPEPVDGTPVTPAFAPPDYVEAGDDCLALNIWAPEDAEGLPVMVWLHGGGWQSGSGSCAIYDGTNLASRGDVVVVTINHRLGAHGLTDFSRILGGKWGESDNLSVKDMVAALEWVQGNIAGFGGNPDTVTIFGESGGGWKVNTLLGVPSARGLFHRAIVQSGPLTRFHTPEAADDIARKMLGALGISTEAPEALNDVTMEQVLEAERAVQADLGGMMSGAPGFPSGFWPVIDGDFITRHVYDPDTAPAGSDVPVMVGHTGTEFTLFMLQDEAAYNLDAAGLETRVMGMFGEDNGPWLLETYRRDFPDYEPSALWFRLFSDYMMGTLSNEVLDVRARSANAPVYAYRFNWMTPIMDGKLYSPHTIEIPFVFDNATTDAGVIMTGGGDEVAALAETVSEAWVQFAKTGVPSAPGLPDWPAYDTEARQAMHLDLESTVAPYIDPRAESLFRGLLWAQAGLDN</sequence>
<evidence type="ECO:0000259" key="5">
    <source>
        <dbReference type="Pfam" id="PF00135"/>
    </source>
</evidence>
<dbReference type="ESTHER" id="9rhob-a0a1u7d969">
    <property type="family name" value="Carb_B_Bacteria"/>
</dbReference>
<dbReference type="PROSITE" id="PS00122">
    <property type="entry name" value="CARBOXYLESTERASE_B_1"/>
    <property type="match status" value="1"/>
</dbReference>
<dbReference type="PANTHER" id="PTHR11559">
    <property type="entry name" value="CARBOXYLESTERASE"/>
    <property type="match status" value="1"/>
</dbReference>
<dbReference type="EMBL" id="CP014796">
    <property type="protein sequence ID" value="APX24652.1"/>
    <property type="molecule type" value="Genomic_DNA"/>
</dbReference>
<dbReference type="InterPro" id="IPR002018">
    <property type="entry name" value="CarbesteraseB"/>
</dbReference>
<dbReference type="InterPro" id="IPR000997">
    <property type="entry name" value="Cholinesterase"/>
</dbReference>
<dbReference type="InterPro" id="IPR050309">
    <property type="entry name" value="Type-B_Carboxylest/Lipase"/>
</dbReference>
<evidence type="ECO:0000256" key="4">
    <source>
        <dbReference type="RuleBase" id="RU361235"/>
    </source>
</evidence>
<dbReference type="Pfam" id="PF00135">
    <property type="entry name" value="COesterase"/>
    <property type="match status" value="1"/>
</dbReference>
<dbReference type="STRING" id="1229727.Ga0080559_TMP3856"/>
<dbReference type="Gene3D" id="3.40.50.1820">
    <property type="entry name" value="alpha/beta hydrolase"/>
    <property type="match status" value="1"/>
</dbReference>
<protein>
    <recommendedName>
        <fullName evidence="4">Carboxylic ester hydrolase</fullName>
        <ecNumber evidence="4">3.1.1.-</ecNumber>
    </recommendedName>
</protein>